<name>A0ABN5Z8F9_9MYCO</name>
<protein>
    <submittedName>
        <fullName evidence="1">Uncharacterized protein</fullName>
    </submittedName>
</protein>
<accession>A0ABN5Z8F9</accession>
<proteinExistence type="predicted"/>
<organism evidence="1 2">
    <name type="scientific">Mycolicibacterium boenickei</name>
    <dbReference type="NCBI Taxonomy" id="146017"/>
    <lineage>
        <taxon>Bacteria</taxon>
        <taxon>Bacillati</taxon>
        <taxon>Actinomycetota</taxon>
        <taxon>Actinomycetes</taxon>
        <taxon>Mycobacteriales</taxon>
        <taxon>Mycobacteriaceae</taxon>
        <taxon>Mycolicibacterium</taxon>
    </lineage>
</organism>
<dbReference type="EMBL" id="AP022579">
    <property type="protein sequence ID" value="BBX89587.1"/>
    <property type="molecule type" value="Genomic_DNA"/>
</dbReference>
<evidence type="ECO:0000313" key="1">
    <source>
        <dbReference type="EMBL" id="BBX89587.1"/>
    </source>
</evidence>
<sequence length="61" mass="5623">MPSHGTIEPSPLGLGIIGIVEVPGAPGGCGAAGTFGVRGAAGAVGAWLVEVPGASVPEGAC</sequence>
<keyword evidence="2" id="KW-1185">Reference proteome</keyword>
<gene>
    <name evidence="1" type="ORF">MBOE_12360</name>
</gene>
<evidence type="ECO:0000313" key="2">
    <source>
        <dbReference type="Proteomes" id="UP000466683"/>
    </source>
</evidence>
<dbReference type="Proteomes" id="UP000466683">
    <property type="component" value="Chromosome"/>
</dbReference>
<reference evidence="1 2" key="1">
    <citation type="journal article" date="2019" name="Emerg. Microbes Infect.">
        <title>Comprehensive subspecies identification of 175 nontuberculous mycobacteria species based on 7547 genomic profiles.</title>
        <authorList>
            <person name="Matsumoto Y."/>
            <person name="Kinjo T."/>
            <person name="Motooka D."/>
            <person name="Nabeya D."/>
            <person name="Jung N."/>
            <person name="Uechi K."/>
            <person name="Horii T."/>
            <person name="Iida T."/>
            <person name="Fujita J."/>
            <person name="Nakamura S."/>
        </authorList>
    </citation>
    <scope>NUCLEOTIDE SEQUENCE [LARGE SCALE GENOMIC DNA]</scope>
    <source>
        <strain evidence="1 2">JCM 15653</strain>
    </source>
</reference>